<dbReference type="InterPro" id="IPR003613">
    <property type="entry name" value="Ubox_domain"/>
</dbReference>
<feature type="domain" description="RZ-type" evidence="8">
    <location>
        <begin position="102"/>
        <end position="178"/>
    </location>
</feature>
<keyword evidence="10" id="KW-1185">Reference proteome</keyword>
<dbReference type="SUPFAM" id="SSF57850">
    <property type="entry name" value="RING/U-box"/>
    <property type="match status" value="1"/>
</dbReference>
<evidence type="ECO:0000259" key="8">
    <source>
        <dbReference type="PROSITE" id="PS51981"/>
    </source>
</evidence>
<keyword evidence="3" id="KW-0479">Metal-binding</keyword>
<evidence type="ECO:0000313" key="9">
    <source>
        <dbReference type="EMBL" id="ETO12101.1"/>
    </source>
</evidence>
<dbReference type="Gene3D" id="3.30.40.10">
    <property type="entry name" value="Zinc/RING finger domain, C3HC4 (zinc finger)"/>
    <property type="match status" value="1"/>
</dbReference>
<evidence type="ECO:0000256" key="3">
    <source>
        <dbReference type="ARBA" id="ARBA00022723"/>
    </source>
</evidence>
<feature type="domain" description="U-box" evidence="7">
    <location>
        <begin position="228"/>
        <end position="301"/>
    </location>
</feature>
<evidence type="ECO:0000256" key="5">
    <source>
        <dbReference type="ARBA" id="ARBA00022833"/>
    </source>
</evidence>
<dbReference type="Pfam" id="PF20173">
    <property type="entry name" value="ZnF_RZ-type"/>
    <property type="match status" value="1"/>
</dbReference>
<proteinExistence type="predicted"/>
<dbReference type="InterPro" id="IPR046439">
    <property type="entry name" value="ZF_RZ_dom"/>
</dbReference>
<dbReference type="Pfam" id="PF04564">
    <property type="entry name" value="U-box"/>
    <property type="match status" value="1"/>
</dbReference>
<dbReference type="GO" id="GO:0002376">
    <property type="term" value="P:immune system process"/>
    <property type="evidence" value="ECO:0007669"/>
    <property type="project" value="UniProtKB-KW"/>
</dbReference>
<dbReference type="InterPro" id="IPR036047">
    <property type="entry name" value="F-box-like_dom_sf"/>
</dbReference>
<dbReference type="GO" id="GO:0008270">
    <property type="term" value="F:zinc ion binding"/>
    <property type="evidence" value="ECO:0007669"/>
    <property type="project" value="UniProtKB-KW"/>
</dbReference>
<dbReference type="InterPro" id="IPR013083">
    <property type="entry name" value="Znf_RING/FYVE/PHD"/>
</dbReference>
<comment type="subcellular location">
    <subcellularLocation>
        <location evidence="1">Cytoplasm</location>
    </subcellularLocation>
</comment>
<keyword evidence="6" id="KW-0391">Immunity</keyword>
<gene>
    <name evidence="9" type="ORF">RFI_25276</name>
</gene>
<evidence type="ECO:0000256" key="2">
    <source>
        <dbReference type="ARBA" id="ARBA00022490"/>
    </source>
</evidence>
<evidence type="ECO:0000313" key="10">
    <source>
        <dbReference type="Proteomes" id="UP000023152"/>
    </source>
</evidence>
<keyword evidence="2" id="KW-0963">Cytoplasm</keyword>
<evidence type="ECO:0000256" key="4">
    <source>
        <dbReference type="ARBA" id="ARBA00022771"/>
    </source>
</evidence>
<dbReference type="GO" id="GO:0016567">
    <property type="term" value="P:protein ubiquitination"/>
    <property type="evidence" value="ECO:0007669"/>
    <property type="project" value="InterPro"/>
</dbReference>
<name>X6MEK1_RETFI</name>
<dbReference type="Gene3D" id="1.20.1280.50">
    <property type="match status" value="1"/>
</dbReference>
<evidence type="ECO:0000259" key="7">
    <source>
        <dbReference type="PROSITE" id="PS51698"/>
    </source>
</evidence>
<dbReference type="EMBL" id="ASPP01021728">
    <property type="protein sequence ID" value="ETO12101.1"/>
    <property type="molecule type" value="Genomic_DNA"/>
</dbReference>
<evidence type="ECO:0000256" key="6">
    <source>
        <dbReference type="ARBA" id="ARBA00022859"/>
    </source>
</evidence>
<protein>
    <submittedName>
        <fullName evidence="9">Uncharacterized protein</fullName>
    </submittedName>
</protein>
<dbReference type="PROSITE" id="PS51981">
    <property type="entry name" value="ZF_RZ"/>
    <property type="match status" value="1"/>
</dbReference>
<sequence length="301" mass="34695">MSSLLHKLCKTMMQCESDRFTIKKESEKSSLEQESISLFIEVCQYLDEKSICQLSQICTILHKCASAESIWKPKCLERWSELQHATSLLKDPFPIWKTCFGKKQKEKTTMQSLKEMFGNCDWYTCPNGHLYVIGECRIPVELGKCPECGSNIGGKYHRMLDTNTHVGAVRGSFNIFHSSGQSIYDEEKVDFLSVQNLLTNRHNSHDMKESNTITQKDTETMFQHNGLTPPDYLICPLSQDIFQTAVVTPQGRVYEKNMIETWLCDHDTDPIDTSCRLKLQDLKPEPQIQEAVELWHKRSRS</sequence>
<dbReference type="AlphaFoldDB" id="X6MEK1"/>
<dbReference type="SUPFAM" id="SSF81383">
    <property type="entry name" value="F-box domain"/>
    <property type="match status" value="1"/>
</dbReference>
<keyword evidence="5" id="KW-0862">Zinc</keyword>
<evidence type="ECO:0000256" key="1">
    <source>
        <dbReference type="ARBA" id="ARBA00004496"/>
    </source>
</evidence>
<dbReference type="GO" id="GO:0005737">
    <property type="term" value="C:cytoplasm"/>
    <property type="evidence" value="ECO:0007669"/>
    <property type="project" value="UniProtKB-SubCell"/>
</dbReference>
<reference evidence="9 10" key="1">
    <citation type="journal article" date="2013" name="Curr. Biol.">
        <title>The Genome of the Foraminiferan Reticulomyxa filosa.</title>
        <authorList>
            <person name="Glockner G."/>
            <person name="Hulsmann N."/>
            <person name="Schleicher M."/>
            <person name="Noegel A.A."/>
            <person name="Eichinger L."/>
            <person name="Gallinger C."/>
            <person name="Pawlowski J."/>
            <person name="Sierra R."/>
            <person name="Euteneuer U."/>
            <person name="Pillet L."/>
            <person name="Moustafa A."/>
            <person name="Platzer M."/>
            <person name="Groth M."/>
            <person name="Szafranski K."/>
            <person name="Schliwa M."/>
        </authorList>
    </citation>
    <scope>NUCLEOTIDE SEQUENCE [LARGE SCALE GENOMIC DNA]</scope>
</reference>
<dbReference type="GO" id="GO:0004842">
    <property type="term" value="F:ubiquitin-protein transferase activity"/>
    <property type="evidence" value="ECO:0007669"/>
    <property type="project" value="InterPro"/>
</dbReference>
<dbReference type="Proteomes" id="UP000023152">
    <property type="component" value="Unassembled WGS sequence"/>
</dbReference>
<comment type="caution">
    <text evidence="9">The sequence shown here is derived from an EMBL/GenBank/DDBJ whole genome shotgun (WGS) entry which is preliminary data.</text>
</comment>
<dbReference type="SMART" id="SM00504">
    <property type="entry name" value="Ubox"/>
    <property type="match status" value="1"/>
</dbReference>
<accession>X6MEK1</accession>
<dbReference type="OrthoDB" id="2423195at2759"/>
<organism evidence="9 10">
    <name type="scientific">Reticulomyxa filosa</name>
    <dbReference type="NCBI Taxonomy" id="46433"/>
    <lineage>
        <taxon>Eukaryota</taxon>
        <taxon>Sar</taxon>
        <taxon>Rhizaria</taxon>
        <taxon>Retaria</taxon>
        <taxon>Foraminifera</taxon>
        <taxon>Monothalamids</taxon>
        <taxon>Reticulomyxidae</taxon>
        <taxon>Reticulomyxa</taxon>
    </lineage>
</organism>
<keyword evidence="4" id="KW-0863">Zinc-finger</keyword>
<dbReference type="PROSITE" id="PS51698">
    <property type="entry name" value="U_BOX"/>
    <property type="match status" value="1"/>
</dbReference>